<evidence type="ECO:0000313" key="1">
    <source>
        <dbReference type="EMBL" id="KAK6759978.1"/>
    </source>
</evidence>
<keyword evidence="2" id="KW-1185">Reference proteome</keyword>
<protein>
    <submittedName>
        <fullName evidence="1">Uncharacterized protein</fullName>
    </submittedName>
</protein>
<name>A0ABR1EC02_NECAM</name>
<dbReference type="EMBL" id="JAVFWL010000006">
    <property type="protein sequence ID" value="KAK6759978.1"/>
    <property type="molecule type" value="Genomic_DNA"/>
</dbReference>
<accession>A0ABR1EC02</accession>
<organism evidence="1 2">
    <name type="scientific">Necator americanus</name>
    <name type="common">Human hookworm</name>
    <dbReference type="NCBI Taxonomy" id="51031"/>
    <lineage>
        <taxon>Eukaryota</taxon>
        <taxon>Metazoa</taxon>
        <taxon>Ecdysozoa</taxon>
        <taxon>Nematoda</taxon>
        <taxon>Chromadorea</taxon>
        <taxon>Rhabditida</taxon>
        <taxon>Rhabditina</taxon>
        <taxon>Rhabditomorpha</taxon>
        <taxon>Strongyloidea</taxon>
        <taxon>Ancylostomatidae</taxon>
        <taxon>Bunostominae</taxon>
        <taxon>Necator</taxon>
    </lineage>
</organism>
<evidence type="ECO:0000313" key="2">
    <source>
        <dbReference type="Proteomes" id="UP001303046"/>
    </source>
</evidence>
<reference evidence="1 2" key="1">
    <citation type="submission" date="2023-08" db="EMBL/GenBank/DDBJ databases">
        <title>A Necator americanus chromosomal reference genome.</title>
        <authorList>
            <person name="Ilik V."/>
            <person name="Petrzelkova K.J."/>
            <person name="Pardy F."/>
            <person name="Fuh T."/>
            <person name="Niatou-Singa F.S."/>
            <person name="Gouil Q."/>
            <person name="Baker L."/>
            <person name="Ritchie M.E."/>
            <person name="Jex A.R."/>
            <person name="Gazzola D."/>
            <person name="Li H."/>
            <person name="Toshio Fujiwara R."/>
            <person name="Zhan B."/>
            <person name="Aroian R.V."/>
            <person name="Pafco B."/>
            <person name="Schwarz E.M."/>
        </authorList>
    </citation>
    <scope>NUCLEOTIDE SEQUENCE [LARGE SCALE GENOMIC DNA]</scope>
    <source>
        <strain evidence="1 2">Aroian</strain>
        <tissue evidence="1">Whole animal</tissue>
    </source>
</reference>
<proteinExistence type="predicted"/>
<sequence length="115" mass="12951">MEVHQSCFVDATAFTTDFPASRADFVVMRPECVVALPETLVPRSDFAASTADVRQFVVGQDCASRMNSDEDFVYAAPLKVRRPRTSEARHIIEPYRSGFVVYVMCGRCRDFSPTF</sequence>
<gene>
    <name evidence="1" type="primary">Necator_chrX.g21657</name>
    <name evidence="1" type="ORF">RB195_021496</name>
</gene>
<dbReference type="Proteomes" id="UP001303046">
    <property type="component" value="Unassembled WGS sequence"/>
</dbReference>
<comment type="caution">
    <text evidence="1">The sequence shown here is derived from an EMBL/GenBank/DDBJ whole genome shotgun (WGS) entry which is preliminary data.</text>
</comment>